<dbReference type="PANTHER" id="PTHR38459">
    <property type="entry name" value="PROPHAGE BACTOPRENOL-LINKED GLUCOSE TRANSLOCASE HOMOLOG"/>
    <property type="match status" value="1"/>
</dbReference>
<keyword evidence="3 6" id="KW-0812">Transmembrane</keyword>
<organism evidence="8 9">
    <name type="scientific">Pseudomonas quercus</name>
    <dbReference type="NCBI Taxonomy" id="2722792"/>
    <lineage>
        <taxon>Bacteria</taxon>
        <taxon>Pseudomonadati</taxon>
        <taxon>Pseudomonadota</taxon>
        <taxon>Gammaproteobacteria</taxon>
        <taxon>Pseudomonadales</taxon>
        <taxon>Pseudomonadaceae</taxon>
        <taxon>Pseudomonas</taxon>
    </lineage>
</organism>
<evidence type="ECO:0000256" key="5">
    <source>
        <dbReference type="ARBA" id="ARBA00023136"/>
    </source>
</evidence>
<sequence>MFLLIGSLTVVIDFLAYKGLLAVSMVPVGVAKTTGFIAGTIFSYCANKVWTFGHANHVRGSVWRFAVLYIVTLLVNVNVNSFFLEEFAGMRLTIVAAFLVATGVTAVLNFLGMKFFVFSSFYNKGPQ</sequence>
<keyword evidence="5 6" id="KW-0472">Membrane</keyword>
<keyword evidence="9" id="KW-1185">Reference proteome</keyword>
<evidence type="ECO:0000256" key="2">
    <source>
        <dbReference type="ARBA" id="ARBA00009399"/>
    </source>
</evidence>
<evidence type="ECO:0000256" key="1">
    <source>
        <dbReference type="ARBA" id="ARBA00004141"/>
    </source>
</evidence>
<dbReference type="PANTHER" id="PTHR38459:SF1">
    <property type="entry name" value="PROPHAGE BACTOPRENOL-LINKED GLUCOSE TRANSLOCASE HOMOLOG"/>
    <property type="match status" value="1"/>
</dbReference>
<proteinExistence type="inferred from homology"/>
<comment type="subcellular location">
    <subcellularLocation>
        <location evidence="1">Membrane</location>
        <topology evidence="1">Multi-pass membrane protein</topology>
    </subcellularLocation>
</comment>
<evidence type="ECO:0000313" key="8">
    <source>
        <dbReference type="EMBL" id="NJP02150.1"/>
    </source>
</evidence>
<accession>A0ABX0YFL3</accession>
<name>A0ABX0YFL3_9PSED</name>
<feature type="domain" description="GtrA/DPMS transmembrane" evidence="7">
    <location>
        <begin position="2"/>
        <end position="118"/>
    </location>
</feature>
<gene>
    <name evidence="8" type="ORF">HBH25_14970</name>
</gene>
<dbReference type="InterPro" id="IPR051401">
    <property type="entry name" value="GtrA_CellWall_Glycosyl"/>
</dbReference>
<feature type="transmembrane region" description="Helical" evidence="6">
    <location>
        <begin position="26"/>
        <end position="45"/>
    </location>
</feature>
<evidence type="ECO:0000259" key="7">
    <source>
        <dbReference type="Pfam" id="PF04138"/>
    </source>
</evidence>
<evidence type="ECO:0000313" key="9">
    <source>
        <dbReference type="Proteomes" id="UP000746535"/>
    </source>
</evidence>
<evidence type="ECO:0000256" key="4">
    <source>
        <dbReference type="ARBA" id="ARBA00022989"/>
    </source>
</evidence>
<comment type="similarity">
    <text evidence="2">Belongs to the GtrA family.</text>
</comment>
<keyword evidence="4 6" id="KW-1133">Transmembrane helix</keyword>
<feature type="transmembrane region" description="Helical" evidence="6">
    <location>
        <begin position="66"/>
        <end position="84"/>
    </location>
</feature>
<dbReference type="InterPro" id="IPR007267">
    <property type="entry name" value="GtrA_DPMS_TM"/>
</dbReference>
<feature type="transmembrane region" description="Helical" evidence="6">
    <location>
        <begin position="90"/>
        <end position="111"/>
    </location>
</feature>
<dbReference type="EMBL" id="JAAVJI010000009">
    <property type="protein sequence ID" value="NJP02150.1"/>
    <property type="molecule type" value="Genomic_DNA"/>
</dbReference>
<protein>
    <submittedName>
        <fullName evidence="8">GtrA family protein</fullName>
    </submittedName>
</protein>
<evidence type="ECO:0000256" key="6">
    <source>
        <dbReference type="SAM" id="Phobius"/>
    </source>
</evidence>
<dbReference type="Pfam" id="PF04138">
    <property type="entry name" value="GtrA_DPMS_TM"/>
    <property type="match status" value="1"/>
</dbReference>
<comment type="caution">
    <text evidence="8">The sequence shown here is derived from an EMBL/GenBank/DDBJ whole genome shotgun (WGS) entry which is preliminary data.</text>
</comment>
<evidence type="ECO:0000256" key="3">
    <source>
        <dbReference type="ARBA" id="ARBA00022692"/>
    </source>
</evidence>
<dbReference type="RefSeq" id="WP_168084724.1">
    <property type="nucleotide sequence ID" value="NZ_JAAVJI010000009.1"/>
</dbReference>
<reference evidence="8 9" key="1">
    <citation type="submission" date="2020-03" db="EMBL/GenBank/DDBJ databases">
        <authorList>
            <person name="Wang L."/>
            <person name="He N."/>
            <person name="Li Y."/>
            <person name="Fang Y."/>
            <person name="Zhang F."/>
        </authorList>
    </citation>
    <scope>NUCLEOTIDE SEQUENCE [LARGE SCALE GENOMIC DNA]</scope>
    <source>
        <strain evidence="9">hsmgli-8</strain>
    </source>
</reference>
<dbReference type="Proteomes" id="UP000746535">
    <property type="component" value="Unassembled WGS sequence"/>
</dbReference>